<evidence type="ECO:0000256" key="4">
    <source>
        <dbReference type="ARBA" id="ARBA00023134"/>
    </source>
</evidence>
<dbReference type="CDD" id="cd01949">
    <property type="entry name" value="GGDEF"/>
    <property type="match status" value="1"/>
</dbReference>
<comment type="pathway">
    <text evidence="2">Purine metabolism; 3',5'-cyclic di-GMP biosynthesis.</text>
</comment>
<evidence type="ECO:0000256" key="5">
    <source>
        <dbReference type="ARBA" id="ARBA00034247"/>
    </source>
</evidence>
<keyword evidence="6" id="KW-1133">Transmembrane helix</keyword>
<dbReference type="GO" id="GO:0043709">
    <property type="term" value="P:cell adhesion involved in single-species biofilm formation"/>
    <property type="evidence" value="ECO:0007669"/>
    <property type="project" value="TreeGrafter"/>
</dbReference>
<feature type="transmembrane region" description="Helical" evidence="6">
    <location>
        <begin position="29"/>
        <end position="50"/>
    </location>
</feature>
<keyword evidence="6" id="KW-0812">Transmembrane</keyword>
<sequence>MLLTRDMPMLNSEQSINIQTQSSRSGMNLFSALLIIIAVSALCIVISKPLGPWDVIFANAGLYIDLLALLFLVFMLWISAKVRMSYVAVNWVRYGLLLWIAGCTFDVMDEIFVQPKWMGYYCEDLLRLSGMLLTTIGIYKIIERINVLYVDARSQSLKDELTQLPNRRFFIDTIREKQGHQLALMILDIDFFKNINDTYGHLVGDEVLFALGKQLAKLTSDKILPARIGGEEFAIIVDGMPAEEVRNLAQSILENVRSILINHDYPLSVSIGVGMREKGEAQDAFIKKVDEALYQAKHNGRGRVEWATS</sequence>
<evidence type="ECO:0000256" key="3">
    <source>
        <dbReference type="ARBA" id="ARBA00012528"/>
    </source>
</evidence>
<evidence type="ECO:0000313" key="8">
    <source>
        <dbReference type="EMBL" id="VFS56498.1"/>
    </source>
</evidence>
<dbReference type="Proteomes" id="UP000345637">
    <property type="component" value="Unassembled WGS sequence"/>
</dbReference>
<dbReference type="GO" id="GO:0005886">
    <property type="term" value="C:plasma membrane"/>
    <property type="evidence" value="ECO:0007669"/>
    <property type="project" value="TreeGrafter"/>
</dbReference>
<dbReference type="EMBL" id="CAADJE010000002">
    <property type="protein sequence ID" value="VFS56498.1"/>
    <property type="molecule type" value="Genomic_DNA"/>
</dbReference>
<dbReference type="NCBIfam" id="TIGR00254">
    <property type="entry name" value="GGDEF"/>
    <property type="match status" value="1"/>
</dbReference>
<dbReference type="InterPro" id="IPR050469">
    <property type="entry name" value="Diguanylate_Cyclase"/>
</dbReference>
<gene>
    <name evidence="8" type="primary">ydaM_1</name>
    <name evidence="8" type="ORF">NCTC12998_00412</name>
</gene>
<proteinExistence type="predicted"/>
<feature type="transmembrane region" description="Helical" evidence="6">
    <location>
        <begin position="56"/>
        <end position="79"/>
    </location>
</feature>
<keyword evidence="4" id="KW-0547">Nucleotide-binding</keyword>
<dbReference type="FunFam" id="3.30.70.270:FF:000001">
    <property type="entry name" value="Diguanylate cyclase domain protein"/>
    <property type="match status" value="1"/>
</dbReference>
<organism evidence="8 9">
    <name type="scientific">Raoultella planticola</name>
    <name type="common">Klebsiella planticola</name>
    <dbReference type="NCBI Taxonomy" id="575"/>
    <lineage>
        <taxon>Bacteria</taxon>
        <taxon>Pseudomonadati</taxon>
        <taxon>Pseudomonadota</taxon>
        <taxon>Gammaproteobacteria</taxon>
        <taxon>Enterobacterales</taxon>
        <taxon>Enterobacteriaceae</taxon>
        <taxon>Klebsiella/Raoultella group</taxon>
        <taxon>Raoultella</taxon>
    </lineage>
</organism>
<dbReference type="SUPFAM" id="SSF55073">
    <property type="entry name" value="Nucleotide cyclase"/>
    <property type="match status" value="1"/>
</dbReference>
<keyword evidence="8" id="KW-0808">Transferase</keyword>
<dbReference type="GO" id="GO:1902201">
    <property type="term" value="P:negative regulation of bacterial-type flagellum-dependent cell motility"/>
    <property type="evidence" value="ECO:0007669"/>
    <property type="project" value="TreeGrafter"/>
</dbReference>
<dbReference type="Gene3D" id="3.30.70.270">
    <property type="match status" value="1"/>
</dbReference>
<evidence type="ECO:0000313" key="9">
    <source>
        <dbReference type="Proteomes" id="UP000345637"/>
    </source>
</evidence>
<dbReference type="GO" id="GO:0052621">
    <property type="term" value="F:diguanylate cyclase activity"/>
    <property type="evidence" value="ECO:0007669"/>
    <property type="project" value="UniProtKB-EC"/>
</dbReference>
<feature type="domain" description="GGDEF" evidence="7">
    <location>
        <begin position="180"/>
        <end position="309"/>
    </location>
</feature>
<dbReference type="EC" id="2.7.7.65" evidence="3"/>
<dbReference type="PROSITE" id="PS50887">
    <property type="entry name" value="GGDEF"/>
    <property type="match status" value="1"/>
</dbReference>
<keyword evidence="6" id="KW-0472">Membrane</keyword>
<dbReference type="GO" id="GO:0005525">
    <property type="term" value="F:GTP binding"/>
    <property type="evidence" value="ECO:0007669"/>
    <property type="project" value="UniProtKB-KW"/>
</dbReference>
<name>A0A485AA52_RAOPL</name>
<dbReference type="InterPro" id="IPR000160">
    <property type="entry name" value="GGDEF_dom"/>
</dbReference>
<dbReference type="AlphaFoldDB" id="A0A485AA52"/>
<protein>
    <recommendedName>
        <fullName evidence="3">diguanylate cyclase</fullName>
        <ecNumber evidence="3">2.7.7.65</ecNumber>
    </recommendedName>
</protein>
<comment type="catalytic activity">
    <reaction evidence="5">
        <text>2 GTP = 3',3'-c-di-GMP + 2 diphosphate</text>
        <dbReference type="Rhea" id="RHEA:24898"/>
        <dbReference type="ChEBI" id="CHEBI:33019"/>
        <dbReference type="ChEBI" id="CHEBI:37565"/>
        <dbReference type="ChEBI" id="CHEBI:58805"/>
        <dbReference type="EC" id="2.7.7.65"/>
    </reaction>
</comment>
<feature type="transmembrane region" description="Helical" evidence="6">
    <location>
        <begin position="91"/>
        <end position="113"/>
    </location>
</feature>
<feature type="transmembrane region" description="Helical" evidence="6">
    <location>
        <begin position="125"/>
        <end position="142"/>
    </location>
</feature>
<keyword evidence="8" id="KW-0548">Nucleotidyltransferase</keyword>
<evidence type="ECO:0000256" key="6">
    <source>
        <dbReference type="SAM" id="Phobius"/>
    </source>
</evidence>
<reference evidence="8 9" key="1">
    <citation type="submission" date="2019-03" db="EMBL/GenBank/DDBJ databases">
        <authorList>
            <consortium name="Pathogen Informatics"/>
        </authorList>
    </citation>
    <scope>NUCLEOTIDE SEQUENCE [LARGE SCALE GENOMIC DNA]</scope>
    <source>
        <strain evidence="8 9">NCTC12998</strain>
    </source>
</reference>
<evidence type="ECO:0000256" key="2">
    <source>
        <dbReference type="ARBA" id="ARBA00004665"/>
    </source>
</evidence>
<accession>A0A485AA52</accession>
<comment type="cofactor">
    <cofactor evidence="1">
        <name>Mg(2+)</name>
        <dbReference type="ChEBI" id="CHEBI:18420"/>
    </cofactor>
</comment>
<dbReference type="SMART" id="SM00267">
    <property type="entry name" value="GGDEF"/>
    <property type="match status" value="1"/>
</dbReference>
<keyword evidence="4" id="KW-0342">GTP-binding</keyword>
<dbReference type="InterPro" id="IPR029787">
    <property type="entry name" value="Nucleotide_cyclase"/>
</dbReference>
<evidence type="ECO:0000259" key="7">
    <source>
        <dbReference type="PROSITE" id="PS50887"/>
    </source>
</evidence>
<dbReference type="PANTHER" id="PTHR45138:SF9">
    <property type="entry name" value="DIGUANYLATE CYCLASE DGCM-RELATED"/>
    <property type="match status" value="1"/>
</dbReference>
<dbReference type="PANTHER" id="PTHR45138">
    <property type="entry name" value="REGULATORY COMPONENTS OF SENSORY TRANSDUCTION SYSTEM"/>
    <property type="match status" value="1"/>
</dbReference>
<dbReference type="InterPro" id="IPR043128">
    <property type="entry name" value="Rev_trsase/Diguanyl_cyclase"/>
</dbReference>
<dbReference type="Pfam" id="PF00990">
    <property type="entry name" value="GGDEF"/>
    <property type="match status" value="1"/>
</dbReference>
<evidence type="ECO:0000256" key="1">
    <source>
        <dbReference type="ARBA" id="ARBA00001946"/>
    </source>
</evidence>